<proteinExistence type="predicted"/>
<protein>
    <recommendedName>
        <fullName evidence="2">Phosphatidic acid phosphatase type 2/haloperoxidase domain-containing protein</fullName>
    </recommendedName>
</protein>
<dbReference type="AlphaFoldDB" id="A0AAD5DVM4"/>
<keyword evidence="4" id="KW-1185">Reference proteome</keyword>
<dbReference type="Proteomes" id="UP001205105">
    <property type="component" value="Unassembled WGS sequence"/>
</dbReference>
<dbReference type="SMART" id="SM00014">
    <property type="entry name" value="acidPPc"/>
    <property type="match status" value="1"/>
</dbReference>
<evidence type="ECO:0000313" key="4">
    <source>
        <dbReference type="Proteomes" id="UP001205105"/>
    </source>
</evidence>
<evidence type="ECO:0000313" key="3">
    <source>
        <dbReference type="EMBL" id="KAI7842880.1"/>
    </source>
</evidence>
<dbReference type="InterPro" id="IPR000326">
    <property type="entry name" value="PAP2/HPO"/>
</dbReference>
<evidence type="ECO:0000256" key="1">
    <source>
        <dbReference type="SAM" id="Phobius"/>
    </source>
</evidence>
<dbReference type="Gene3D" id="1.20.144.10">
    <property type="entry name" value="Phosphatidic acid phosphatase type 2/haloperoxidase"/>
    <property type="match status" value="1"/>
</dbReference>
<name>A0AAD5DVM4_9CHLO</name>
<organism evidence="3 4">
    <name type="scientific">Chlorella ohadii</name>
    <dbReference type="NCBI Taxonomy" id="2649997"/>
    <lineage>
        <taxon>Eukaryota</taxon>
        <taxon>Viridiplantae</taxon>
        <taxon>Chlorophyta</taxon>
        <taxon>core chlorophytes</taxon>
        <taxon>Trebouxiophyceae</taxon>
        <taxon>Chlorellales</taxon>
        <taxon>Chlorellaceae</taxon>
        <taxon>Chlorella clade</taxon>
        <taxon>Chlorella</taxon>
    </lineage>
</organism>
<keyword evidence="1" id="KW-0472">Membrane</keyword>
<dbReference type="EMBL" id="JADXDR010000047">
    <property type="protein sequence ID" value="KAI7842880.1"/>
    <property type="molecule type" value="Genomic_DNA"/>
</dbReference>
<reference evidence="3" key="1">
    <citation type="submission" date="2020-11" db="EMBL/GenBank/DDBJ databases">
        <title>Chlorella ohadii genome sequencing and assembly.</title>
        <authorList>
            <person name="Murik O."/>
            <person name="Treves H."/>
            <person name="Kedem I."/>
            <person name="Shotland Y."/>
            <person name="Kaplan A."/>
        </authorList>
    </citation>
    <scope>NUCLEOTIDE SEQUENCE</scope>
    <source>
        <strain evidence="3">1</strain>
    </source>
</reference>
<dbReference type="GO" id="GO:0042392">
    <property type="term" value="F:sphingosine-1-phosphate phosphatase activity"/>
    <property type="evidence" value="ECO:0007669"/>
    <property type="project" value="TreeGrafter"/>
</dbReference>
<feature type="transmembrane region" description="Helical" evidence="1">
    <location>
        <begin position="42"/>
        <end position="64"/>
    </location>
</feature>
<dbReference type="SUPFAM" id="SSF48317">
    <property type="entry name" value="Acid phosphatase/Vanadium-dependent haloperoxidase"/>
    <property type="match status" value="1"/>
</dbReference>
<dbReference type="PANTHER" id="PTHR14969:SF13">
    <property type="entry name" value="AT30094P"/>
    <property type="match status" value="1"/>
</dbReference>
<comment type="caution">
    <text evidence="3">The sequence shown here is derived from an EMBL/GenBank/DDBJ whole genome shotgun (WGS) entry which is preliminary data.</text>
</comment>
<gene>
    <name evidence="3" type="ORF">COHA_003497</name>
</gene>
<sequence>MGASPKKRNGRKQRLGPLQALQALDTRLSNALYRRGTAVPRALWRLFELSGDGLVWLAWTLGMIAGPGTQPATRAIWVNFLAAWALDLALVGLSKAAVRRSRPVYNQQSDFTVVVAVDHFSFPSGHSSRHDPGQCPILPGCRVSFVALFALALLGRSRPWLCSGVAAWALAVALSRAIMGRHYLSDVLAGLLLGAGQFSAAGLAVTETQSEAAYAAVQRVLGWLAAGARGMVL</sequence>
<accession>A0AAD5DVM4</accession>
<dbReference type="PANTHER" id="PTHR14969">
    <property type="entry name" value="SPHINGOSINE-1-PHOSPHATE PHOSPHOHYDROLASE"/>
    <property type="match status" value="1"/>
</dbReference>
<keyword evidence="1" id="KW-1133">Transmembrane helix</keyword>
<keyword evidence="1" id="KW-0812">Transmembrane</keyword>
<evidence type="ECO:0000259" key="2">
    <source>
        <dbReference type="SMART" id="SM00014"/>
    </source>
</evidence>
<dbReference type="Pfam" id="PF01569">
    <property type="entry name" value="PAP2"/>
    <property type="match status" value="1"/>
</dbReference>
<feature type="transmembrane region" description="Helical" evidence="1">
    <location>
        <begin position="76"/>
        <end position="98"/>
    </location>
</feature>
<feature type="domain" description="Phosphatidic acid phosphatase type 2/haloperoxidase" evidence="2">
    <location>
        <begin position="75"/>
        <end position="202"/>
    </location>
</feature>
<dbReference type="InterPro" id="IPR036938">
    <property type="entry name" value="PAP2/HPO_sf"/>
</dbReference>